<evidence type="ECO:0000256" key="2">
    <source>
        <dbReference type="ARBA" id="ARBA00004240"/>
    </source>
</evidence>
<accession>A0A1Y1YP98</accession>
<dbReference type="SUPFAM" id="SSF53474">
    <property type="entry name" value="alpha/beta-Hydrolases"/>
    <property type="match status" value="1"/>
</dbReference>
<dbReference type="AlphaFoldDB" id="A0A1Y1YP98"/>
<evidence type="ECO:0000256" key="4">
    <source>
        <dbReference type="ARBA" id="ARBA00022824"/>
    </source>
</evidence>
<comment type="caution">
    <text evidence="7">The sequence shown here is derived from an EMBL/GenBank/DDBJ whole genome shotgun (WGS) entry which is preliminary data.</text>
</comment>
<comment type="subcellular location">
    <subcellularLocation>
        <location evidence="2">Endoplasmic reticulum</location>
    </subcellularLocation>
    <subcellularLocation>
        <location evidence="3">Membrane</location>
    </subcellularLocation>
    <subcellularLocation>
        <location evidence="1">Mitochondrion</location>
    </subcellularLocation>
</comment>
<reference evidence="7 8" key="1">
    <citation type="submission" date="2016-07" db="EMBL/GenBank/DDBJ databases">
        <title>Pervasive Adenine N6-methylation of Active Genes in Fungi.</title>
        <authorList>
            <consortium name="DOE Joint Genome Institute"/>
            <person name="Mondo S.J."/>
            <person name="Dannebaum R.O."/>
            <person name="Kuo R.C."/>
            <person name="Labutti K."/>
            <person name="Haridas S."/>
            <person name="Kuo A."/>
            <person name="Salamov A."/>
            <person name="Ahrendt S.R."/>
            <person name="Lipzen A."/>
            <person name="Sullivan W."/>
            <person name="Andreopoulos W.B."/>
            <person name="Clum A."/>
            <person name="Lindquist E."/>
            <person name="Daum C."/>
            <person name="Ramamoorthy G.K."/>
            <person name="Gryganskyi A."/>
            <person name="Culley D."/>
            <person name="Magnuson J.K."/>
            <person name="James T.Y."/>
            <person name="O'Malley M.A."/>
            <person name="Stajich J.E."/>
            <person name="Spatafora J.W."/>
            <person name="Visel A."/>
            <person name="Grigoriev I.V."/>
        </authorList>
    </citation>
    <scope>NUCLEOTIDE SEQUENCE [LARGE SCALE GENOMIC DNA]</scope>
    <source>
        <strain evidence="7 8">CBS 115471</strain>
    </source>
</reference>
<dbReference type="EMBL" id="MCFA01000192">
    <property type="protein sequence ID" value="ORX99822.1"/>
    <property type="molecule type" value="Genomic_DNA"/>
</dbReference>
<keyword evidence="8" id="KW-1185">Reference proteome</keyword>
<dbReference type="Gene3D" id="3.40.50.1820">
    <property type="entry name" value="alpha/beta hydrolase"/>
    <property type="match status" value="1"/>
</dbReference>
<evidence type="ECO:0000256" key="5">
    <source>
        <dbReference type="ARBA" id="ARBA00023128"/>
    </source>
</evidence>
<dbReference type="GO" id="GO:0005739">
    <property type="term" value="C:mitochondrion"/>
    <property type="evidence" value="ECO:0007669"/>
    <property type="project" value="UniProtKB-SubCell"/>
</dbReference>
<dbReference type="PANTHER" id="PTHR48182">
    <property type="entry name" value="PROTEIN SERAC1"/>
    <property type="match status" value="1"/>
</dbReference>
<gene>
    <name evidence="7" type="ORF">BCR34DRAFT_495126</name>
</gene>
<evidence type="ECO:0000256" key="1">
    <source>
        <dbReference type="ARBA" id="ARBA00004173"/>
    </source>
</evidence>
<dbReference type="InterPro" id="IPR029058">
    <property type="entry name" value="AB_hydrolase_fold"/>
</dbReference>
<evidence type="ECO:0000313" key="7">
    <source>
        <dbReference type="EMBL" id="ORX99822.1"/>
    </source>
</evidence>
<dbReference type="GO" id="GO:0016020">
    <property type="term" value="C:membrane"/>
    <property type="evidence" value="ECO:0007669"/>
    <property type="project" value="UniProtKB-SubCell"/>
</dbReference>
<name>A0A1Y1YP98_9PLEO</name>
<dbReference type="Proteomes" id="UP000193144">
    <property type="component" value="Unassembled WGS sequence"/>
</dbReference>
<sequence length="98" mass="10622">SKRPVIIVAHSLGGLVAKKARCVSSEAAKESGERALYRCLLEICFLGTPHRGSNLAKLVAIVANIASLFVDVNTHILDVLKTHSEGKRRCRLRLDVGC</sequence>
<feature type="non-terminal residue" evidence="7">
    <location>
        <position position="1"/>
    </location>
</feature>
<protein>
    <recommendedName>
        <fullName evidence="9">DUF676 domain-containing protein</fullName>
    </recommendedName>
</protein>
<evidence type="ECO:0000256" key="6">
    <source>
        <dbReference type="ARBA" id="ARBA00023136"/>
    </source>
</evidence>
<keyword evidence="6" id="KW-0472">Membrane</keyword>
<dbReference type="GO" id="GO:0005783">
    <property type="term" value="C:endoplasmic reticulum"/>
    <property type="evidence" value="ECO:0007669"/>
    <property type="project" value="UniProtKB-SubCell"/>
</dbReference>
<evidence type="ECO:0000256" key="3">
    <source>
        <dbReference type="ARBA" id="ARBA00004370"/>
    </source>
</evidence>
<keyword evidence="5" id="KW-0496">Mitochondrion</keyword>
<proteinExistence type="predicted"/>
<keyword evidence="4" id="KW-0256">Endoplasmic reticulum</keyword>
<dbReference type="PANTHER" id="PTHR48182:SF2">
    <property type="entry name" value="PROTEIN SERAC1"/>
    <property type="match status" value="1"/>
</dbReference>
<dbReference type="InterPro" id="IPR052374">
    <property type="entry name" value="SERAC1"/>
</dbReference>
<evidence type="ECO:0000313" key="8">
    <source>
        <dbReference type="Proteomes" id="UP000193144"/>
    </source>
</evidence>
<organism evidence="7 8">
    <name type="scientific">Clohesyomyces aquaticus</name>
    <dbReference type="NCBI Taxonomy" id="1231657"/>
    <lineage>
        <taxon>Eukaryota</taxon>
        <taxon>Fungi</taxon>
        <taxon>Dikarya</taxon>
        <taxon>Ascomycota</taxon>
        <taxon>Pezizomycotina</taxon>
        <taxon>Dothideomycetes</taxon>
        <taxon>Pleosporomycetidae</taxon>
        <taxon>Pleosporales</taxon>
        <taxon>Lindgomycetaceae</taxon>
        <taxon>Clohesyomyces</taxon>
    </lineage>
</organism>
<evidence type="ECO:0008006" key="9">
    <source>
        <dbReference type="Google" id="ProtNLM"/>
    </source>
</evidence>
<dbReference type="OrthoDB" id="427518at2759"/>